<protein>
    <submittedName>
        <fullName evidence="1">Uncharacterized protein</fullName>
    </submittedName>
</protein>
<dbReference type="EMBL" id="GGEC01079807">
    <property type="protein sequence ID" value="MBX60291.1"/>
    <property type="molecule type" value="Transcribed_RNA"/>
</dbReference>
<name>A0A2P2Q003_RHIMU</name>
<proteinExistence type="predicted"/>
<accession>A0A2P2Q003</accession>
<evidence type="ECO:0000313" key="1">
    <source>
        <dbReference type="EMBL" id="MBX60291.1"/>
    </source>
</evidence>
<organism evidence="1">
    <name type="scientific">Rhizophora mucronata</name>
    <name type="common">Asiatic mangrove</name>
    <dbReference type="NCBI Taxonomy" id="61149"/>
    <lineage>
        <taxon>Eukaryota</taxon>
        <taxon>Viridiplantae</taxon>
        <taxon>Streptophyta</taxon>
        <taxon>Embryophyta</taxon>
        <taxon>Tracheophyta</taxon>
        <taxon>Spermatophyta</taxon>
        <taxon>Magnoliopsida</taxon>
        <taxon>eudicotyledons</taxon>
        <taxon>Gunneridae</taxon>
        <taxon>Pentapetalae</taxon>
        <taxon>rosids</taxon>
        <taxon>fabids</taxon>
        <taxon>Malpighiales</taxon>
        <taxon>Rhizophoraceae</taxon>
        <taxon>Rhizophora</taxon>
    </lineage>
</organism>
<dbReference type="AlphaFoldDB" id="A0A2P2Q003"/>
<reference evidence="1" key="1">
    <citation type="submission" date="2018-02" db="EMBL/GenBank/DDBJ databases">
        <title>Rhizophora mucronata_Transcriptome.</title>
        <authorList>
            <person name="Meera S.P."/>
            <person name="Sreeshan A."/>
            <person name="Augustine A."/>
        </authorList>
    </citation>
    <scope>NUCLEOTIDE SEQUENCE</scope>
    <source>
        <tissue evidence="1">Leaf</tissue>
    </source>
</reference>
<sequence>MNPTSKWNNQGTTKIFHFH</sequence>